<dbReference type="InterPro" id="IPR050122">
    <property type="entry name" value="RTK"/>
</dbReference>
<dbReference type="GO" id="GO:0005524">
    <property type="term" value="F:ATP binding"/>
    <property type="evidence" value="ECO:0007669"/>
    <property type="project" value="UniProtKB-KW"/>
</dbReference>
<dbReference type="InterPro" id="IPR000998">
    <property type="entry name" value="MAM_dom"/>
</dbReference>
<dbReference type="InterPro" id="IPR000719">
    <property type="entry name" value="Prot_kinase_dom"/>
</dbReference>
<keyword evidence="2 10" id="KW-0808">Transferase</keyword>
<dbReference type="InterPro" id="IPR008266">
    <property type="entry name" value="Tyr_kinase_AS"/>
</dbReference>
<dbReference type="EC" id="2.7.10.1" evidence="10"/>
<proteinExistence type="predicted"/>
<dbReference type="PROSITE" id="PS50011">
    <property type="entry name" value="PROTEIN_KINASE_DOM"/>
    <property type="match status" value="1"/>
</dbReference>
<gene>
    <name evidence="10" type="ORF">MEDL_50730</name>
</gene>
<keyword evidence="11" id="KW-1185">Reference proteome</keyword>
<dbReference type="GO" id="GO:0043235">
    <property type="term" value="C:receptor complex"/>
    <property type="evidence" value="ECO:0007669"/>
    <property type="project" value="TreeGrafter"/>
</dbReference>
<evidence type="ECO:0000313" key="11">
    <source>
        <dbReference type="Proteomes" id="UP000683360"/>
    </source>
</evidence>
<name>A0A8S3TWI4_MYTED</name>
<keyword evidence="7" id="KW-0472">Membrane</keyword>
<evidence type="ECO:0000259" key="8">
    <source>
        <dbReference type="PROSITE" id="PS50011"/>
    </source>
</evidence>
<keyword evidence="7" id="KW-0812">Transmembrane</keyword>
<evidence type="ECO:0000256" key="5">
    <source>
        <dbReference type="ARBA" id="ARBA00022840"/>
    </source>
</evidence>
<evidence type="ECO:0000256" key="4">
    <source>
        <dbReference type="ARBA" id="ARBA00022777"/>
    </source>
</evidence>
<dbReference type="Gene3D" id="2.60.120.200">
    <property type="match status" value="1"/>
</dbReference>
<keyword evidence="7" id="KW-1133">Transmembrane helix</keyword>
<dbReference type="GO" id="GO:0007169">
    <property type="term" value="P:cell surface receptor protein tyrosine kinase signaling pathway"/>
    <property type="evidence" value="ECO:0007669"/>
    <property type="project" value="TreeGrafter"/>
</dbReference>
<dbReference type="Proteomes" id="UP000683360">
    <property type="component" value="Unassembled WGS sequence"/>
</dbReference>
<evidence type="ECO:0000256" key="6">
    <source>
        <dbReference type="ARBA" id="ARBA00023137"/>
    </source>
</evidence>
<dbReference type="InterPro" id="IPR020635">
    <property type="entry name" value="Tyr_kinase_cat_dom"/>
</dbReference>
<dbReference type="CDD" id="cd00192">
    <property type="entry name" value="PTKc"/>
    <property type="match status" value="1"/>
</dbReference>
<dbReference type="GO" id="GO:0004714">
    <property type="term" value="F:transmembrane receptor protein tyrosine kinase activity"/>
    <property type="evidence" value="ECO:0007669"/>
    <property type="project" value="UniProtKB-EC"/>
</dbReference>
<evidence type="ECO:0000256" key="2">
    <source>
        <dbReference type="ARBA" id="ARBA00022679"/>
    </source>
</evidence>
<dbReference type="PROSITE" id="PS00109">
    <property type="entry name" value="PROTEIN_KINASE_TYR"/>
    <property type="match status" value="1"/>
</dbReference>
<keyword evidence="4" id="KW-0418">Kinase</keyword>
<dbReference type="PANTHER" id="PTHR24416:SF611">
    <property type="entry name" value="TYROSINE-PROTEIN KINASE TRANSMEMBRANE RECEPTOR ROR"/>
    <property type="match status" value="1"/>
</dbReference>
<dbReference type="Gene3D" id="1.10.510.10">
    <property type="entry name" value="Transferase(Phosphotransferase) domain 1"/>
    <property type="match status" value="1"/>
</dbReference>
<evidence type="ECO:0000259" key="9">
    <source>
        <dbReference type="PROSITE" id="PS50060"/>
    </source>
</evidence>
<dbReference type="SUPFAM" id="SSF49899">
    <property type="entry name" value="Concanavalin A-like lectins/glucanases"/>
    <property type="match status" value="1"/>
</dbReference>
<evidence type="ECO:0000313" key="10">
    <source>
        <dbReference type="EMBL" id="CAG2238317.1"/>
    </source>
</evidence>
<protein>
    <submittedName>
        <fullName evidence="10">ALK</fullName>
        <ecNumber evidence="10">2.7.10.1</ecNumber>
    </submittedName>
</protein>
<feature type="transmembrane region" description="Helical" evidence="7">
    <location>
        <begin position="476"/>
        <end position="501"/>
    </location>
</feature>
<feature type="domain" description="Protein kinase" evidence="8">
    <location>
        <begin position="527"/>
        <end position="816"/>
    </location>
</feature>
<dbReference type="AlphaFoldDB" id="A0A8S3TWI4"/>
<dbReference type="OrthoDB" id="98077at2759"/>
<dbReference type="InterPro" id="IPR001245">
    <property type="entry name" value="Ser-Thr/Tyr_kinase_cat_dom"/>
</dbReference>
<feature type="domain" description="MAM" evidence="9">
    <location>
        <begin position="289"/>
        <end position="454"/>
    </location>
</feature>
<evidence type="ECO:0000256" key="1">
    <source>
        <dbReference type="ARBA" id="ARBA00022553"/>
    </source>
</evidence>
<dbReference type="EMBL" id="CAJPWZ010002422">
    <property type="protein sequence ID" value="CAG2238317.1"/>
    <property type="molecule type" value="Genomic_DNA"/>
</dbReference>
<dbReference type="SUPFAM" id="SSF56112">
    <property type="entry name" value="Protein kinase-like (PK-like)"/>
    <property type="match status" value="1"/>
</dbReference>
<evidence type="ECO:0000256" key="3">
    <source>
        <dbReference type="ARBA" id="ARBA00022741"/>
    </source>
</evidence>
<dbReference type="FunFam" id="1.10.510.10:FF:000554">
    <property type="entry name" value="Predicted protein"/>
    <property type="match status" value="1"/>
</dbReference>
<organism evidence="10 11">
    <name type="scientific">Mytilus edulis</name>
    <name type="common">Blue mussel</name>
    <dbReference type="NCBI Taxonomy" id="6550"/>
    <lineage>
        <taxon>Eukaryota</taxon>
        <taxon>Metazoa</taxon>
        <taxon>Spiralia</taxon>
        <taxon>Lophotrochozoa</taxon>
        <taxon>Mollusca</taxon>
        <taxon>Bivalvia</taxon>
        <taxon>Autobranchia</taxon>
        <taxon>Pteriomorphia</taxon>
        <taxon>Mytilida</taxon>
        <taxon>Mytiloidea</taxon>
        <taxon>Mytilidae</taxon>
        <taxon>Mytilinae</taxon>
        <taxon>Mytilus</taxon>
    </lineage>
</organism>
<accession>A0A8S3TWI4</accession>
<dbReference type="SMART" id="SM00219">
    <property type="entry name" value="TyrKc"/>
    <property type="match status" value="1"/>
</dbReference>
<keyword evidence="5" id="KW-0067">ATP-binding</keyword>
<keyword evidence="1" id="KW-0597">Phosphoprotein</keyword>
<keyword evidence="3" id="KW-0547">Nucleotide-binding</keyword>
<comment type="caution">
    <text evidence="10">The sequence shown here is derived from an EMBL/GenBank/DDBJ whole genome shotgun (WGS) entry which is preliminary data.</text>
</comment>
<dbReference type="InterPro" id="IPR013320">
    <property type="entry name" value="ConA-like_dom_sf"/>
</dbReference>
<dbReference type="PROSITE" id="PS50060">
    <property type="entry name" value="MAM_2"/>
    <property type="match status" value="1"/>
</dbReference>
<dbReference type="Pfam" id="PF07714">
    <property type="entry name" value="PK_Tyr_Ser-Thr"/>
    <property type="match status" value="1"/>
</dbReference>
<sequence>MYLSDFTTTSVITLLHLENGRTKNTFKPTMLQTLNYITDTVHKVSMGEIKVHTKTGGLTMRENVNNGIVQIGCKYFGSFEKLKHTKLNISHSNKNTQECDNNTKGLCESVMPAIKHGHVINVCGEHSNGLSIVCFRNFLTSCEFPFDINANINGLFSNKSENTALQRKITAMTIEGKRNKLILTISSPYFYRTSSQCKLIYQVYGDFDYEVMMILNNQTTVLSKGYDMRDSVIQQEIGYMVTRFRILVRLKLSGRQMKTNALNLTEIMMKNCSQNHKGKLEKDKSSKYRECSFEDGVCPWINTTTSDEICKFKVVNGLNVADTRIRALSDNSINSFVGHFLYVHGKTICYRRSASFTSVLMSYEAGDRNNTCKVQFAVIGTLLLKLVLILPISGETMILWNQSLIFKVWTTISVPIPVKISDVFYLQFETVRSTDLFKDYIAIDDVSFSQGCTFVDSTSIDMIEVKENNDVLSLEVIIPVFVGVAFTTLVLITITVVTKWYRRNSFIRKSQPLHKSPVKWTALENSETTLSSISLSTFCNIEEFLTKKNPNYEWYNGRILNNKLIEIPREKLTISKHVAVKSVLQGSSEKTRADFFLEALTLSKFSHKNIVEFLGVSLEKNSILLVLEYMSGGDLKTYLKRLRLDVNNDSDLKAVDMLNMCIDVANACTYLEQIQFVHRDIAARNCLLTSRQTDMLVKIADFGLARDIIGSNYYRKTGSAMLPVRWMSPESFSEGMFSSKSDVWSFGVLMWEIFSYAQTPYGTDNNTTVLTLILKGQRLQQPPACKPAIYDVMCSCWKTDPVERPSFQDLLSHLETLKQIHQSEIHKTPKIYVRQKKYNTYTKDEFEESPLTS</sequence>
<dbReference type="PANTHER" id="PTHR24416">
    <property type="entry name" value="TYROSINE-PROTEIN KINASE RECEPTOR"/>
    <property type="match status" value="1"/>
</dbReference>
<dbReference type="GO" id="GO:0005886">
    <property type="term" value="C:plasma membrane"/>
    <property type="evidence" value="ECO:0007669"/>
    <property type="project" value="TreeGrafter"/>
</dbReference>
<reference evidence="10" key="1">
    <citation type="submission" date="2021-03" db="EMBL/GenBank/DDBJ databases">
        <authorList>
            <person name="Bekaert M."/>
        </authorList>
    </citation>
    <scope>NUCLEOTIDE SEQUENCE</scope>
</reference>
<keyword evidence="6" id="KW-0829">Tyrosine-protein kinase</keyword>
<evidence type="ECO:0000256" key="7">
    <source>
        <dbReference type="SAM" id="Phobius"/>
    </source>
</evidence>
<dbReference type="PRINTS" id="PR00109">
    <property type="entry name" value="TYRKINASE"/>
</dbReference>
<dbReference type="InterPro" id="IPR011009">
    <property type="entry name" value="Kinase-like_dom_sf"/>
</dbReference>